<feature type="transmembrane region" description="Helical" evidence="6">
    <location>
        <begin position="377"/>
        <end position="401"/>
    </location>
</feature>
<feature type="transmembrane region" description="Helical" evidence="6">
    <location>
        <begin position="422"/>
        <end position="446"/>
    </location>
</feature>
<keyword evidence="5 6" id="KW-0472">Membrane</keyword>
<evidence type="ECO:0000256" key="4">
    <source>
        <dbReference type="ARBA" id="ARBA00022989"/>
    </source>
</evidence>
<feature type="domain" description="ABC3 transporter permease C-terminal" evidence="7">
    <location>
        <begin position="673"/>
        <end position="781"/>
    </location>
</feature>
<dbReference type="EMBL" id="JADWYR010000002">
    <property type="protein sequence ID" value="MBG9377557.1"/>
    <property type="molecule type" value="Genomic_DNA"/>
</dbReference>
<feature type="transmembrane region" description="Helical" evidence="6">
    <location>
        <begin position="330"/>
        <end position="357"/>
    </location>
</feature>
<dbReference type="GO" id="GO:0022857">
    <property type="term" value="F:transmembrane transporter activity"/>
    <property type="evidence" value="ECO:0007669"/>
    <property type="project" value="TreeGrafter"/>
</dbReference>
<keyword evidence="4 6" id="KW-1133">Transmembrane helix</keyword>
<comment type="subcellular location">
    <subcellularLocation>
        <location evidence="1">Cell membrane</location>
        <topology evidence="1">Multi-pass membrane protein</topology>
    </subcellularLocation>
</comment>
<keyword evidence="2" id="KW-1003">Cell membrane</keyword>
<evidence type="ECO:0000256" key="3">
    <source>
        <dbReference type="ARBA" id="ARBA00022692"/>
    </source>
</evidence>
<comment type="caution">
    <text evidence="9">The sequence shown here is derived from an EMBL/GenBank/DDBJ whole genome shotgun (WGS) entry which is preliminary data.</text>
</comment>
<feature type="transmembrane region" description="Helical" evidence="6">
    <location>
        <begin position="21"/>
        <end position="41"/>
    </location>
</feature>
<dbReference type="AlphaFoldDB" id="A0A931E2T7"/>
<dbReference type="InterPro" id="IPR003838">
    <property type="entry name" value="ABC3_permease_C"/>
</dbReference>
<feature type="domain" description="MacB-like periplasmic core" evidence="8">
    <location>
        <begin position="20"/>
        <end position="241"/>
    </location>
</feature>
<dbReference type="PANTHER" id="PTHR30572">
    <property type="entry name" value="MEMBRANE COMPONENT OF TRANSPORTER-RELATED"/>
    <property type="match status" value="1"/>
</dbReference>
<dbReference type="Pfam" id="PF02687">
    <property type="entry name" value="FtsX"/>
    <property type="match status" value="2"/>
</dbReference>
<reference evidence="9" key="1">
    <citation type="submission" date="2020-11" db="EMBL/GenBank/DDBJ databases">
        <title>Bacterial whole genome sequence for Panacibacter sp. DH6.</title>
        <authorList>
            <person name="Le V."/>
            <person name="Ko S."/>
            <person name="Ahn C.-Y."/>
            <person name="Oh H.-M."/>
        </authorList>
    </citation>
    <scope>NUCLEOTIDE SEQUENCE</scope>
    <source>
        <strain evidence="9">DH6</strain>
    </source>
</reference>
<keyword evidence="3 6" id="KW-0812">Transmembrane</keyword>
<dbReference type="RefSeq" id="WP_196991636.1">
    <property type="nucleotide sequence ID" value="NZ_JADWYR010000002.1"/>
</dbReference>
<feature type="domain" description="MacB-like periplasmic core" evidence="8">
    <location>
        <begin position="433"/>
        <end position="625"/>
    </location>
</feature>
<evidence type="ECO:0000256" key="5">
    <source>
        <dbReference type="ARBA" id="ARBA00023136"/>
    </source>
</evidence>
<feature type="transmembrane region" description="Helical" evidence="6">
    <location>
        <begin position="672"/>
        <end position="693"/>
    </location>
</feature>
<evidence type="ECO:0000313" key="10">
    <source>
        <dbReference type="Proteomes" id="UP000628448"/>
    </source>
</evidence>
<evidence type="ECO:0000313" key="9">
    <source>
        <dbReference type="EMBL" id="MBG9377557.1"/>
    </source>
</evidence>
<feature type="transmembrane region" description="Helical" evidence="6">
    <location>
        <begin position="287"/>
        <end position="309"/>
    </location>
</feature>
<organism evidence="9 10">
    <name type="scientific">Panacibacter microcysteis</name>
    <dbReference type="NCBI Taxonomy" id="2793269"/>
    <lineage>
        <taxon>Bacteria</taxon>
        <taxon>Pseudomonadati</taxon>
        <taxon>Bacteroidota</taxon>
        <taxon>Chitinophagia</taxon>
        <taxon>Chitinophagales</taxon>
        <taxon>Chitinophagaceae</taxon>
        <taxon>Panacibacter</taxon>
    </lineage>
</organism>
<dbReference type="InterPro" id="IPR025857">
    <property type="entry name" value="MacB_PCD"/>
</dbReference>
<evidence type="ECO:0000259" key="7">
    <source>
        <dbReference type="Pfam" id="PF02687"/>
    </source>
</evidence>
<evidence type="ECO:0000256" key="2">
    <source>
        <dbReference type="ARBA" id="ARBA00022475"/>
    </source>
</evidence>
<accession>A0A931E2T7</accession>
<gene>
    <name evidence="9" type="ORF">I5907_15035</name>
</gene>
<feature type="transmembrane region" description="Helical" evidence="6">
    <location>
        <begin position="705"/>
        <end position="735"/>
    </location>
</feature>
<dbReference type="GO" id="GO:0005886">
    <property type="term" value="C:plasma membrane"/>
    <property type="evidence" value="ECO:0007669"/>
    <property type="project" value="UniProtKB-SubCell"/>
</dbReference>
<dbReference type="PANTHER" id="PTHR30572:SF18">
    <property type="entry name" value="ABC-TYPE MACROLIDE FAMILY EXPORT SYSTEM PERMEASE COMPONENT 2"/>
    <property type="match status" value="1"/>
</dbReference>
<evidence type="ECO:0000256" key="6">
    <source>
        <dbReference type="SAM" id="Phobius"/>
    </source>
</evidence>
<protein>
    <submittedName>
        <fullName evidence="9">ABC transporter permease</fullName>
    </submittedName>
</protein>
<proteinExistence type="predicted"/>
<sequence>MFTSFVKIAWRNLTRHKAFSFINITGLALGITCSLLIMLWVQDEKNVDAFHANGSRIYQVYERNFYDGKVDAGYNTQGLLAEELKRVVPGIQYASGLESASPPGTGNTFDAGKEIGKAAGFFAGPDFFTMFSYHLLAGNKATALTEPASVAISKTMAEHYFGDAQQAIGNTIRFDNKEDLKVTAVFEDVPANSSVRFEFLRAWTDFVKQNEWVNNWGNTDPVTYVQLRKDAGAAAVETTIKDFIYRYTEKNSNWRVELALQPYTEKYLHATFQNGYIAGGRIAYVNVFTYVAIFILLIACINFMNLATARSVRRAKEVGLRKVVGANKSTLVLQFTGEALLLTAFAMLLALVSAALLLPAFNALTGKALALPVSEPLFWAAILVMLVVTGVVAGSYPALFLSSLKPVKVLKGSLKFSNGAVLFRKGLVVFQFTLSIMLIVGMMVIYRQMNYIQSKNIGYDRENLVYIPIEGDLIKNYSVFKQQVLQLPGVADVSKMRNSPTVIEHHTGSIDWQGKEPNVTISFADAVVGYNFTKTMKLQMAAGRDFSPVFGADSTSYILNETAVEKMGLQNPVGHKVSWGGRAGTVIGVLKDFHFSSMHQTIEPLIVRLDDNWPWGTILVRTKAGNIKETMAGLEKICKEVNPKFPFTYQFSDIAFAGLYNSEIMVSKLSDYFAILAVIISCLGLFGLATFTAAQRTREIGIRKVIGASVANIIALLSGSFLKLIVVAICIAFPLSWYVMNNWLQGFAYKISLDWQIFAGAAFATIAVALVTVSYQSIKAAVGNPVKSLKTE</sequence>
<dbReference type="Pfam" id="PF12704">
    <property type="entry name" value="MacB_PCD"/>
    <property type="match status" value="2"/>
</dbReference>
<feature type="domain" description="ABC3 transporter permease C-terminal" evidence="7">
    <location>
        <begin position="291"/>
        <end position="405"/>
    </location>
</feature>
<evidence type="ECO:0000259" key="8">
    <source>
        <dbReference type="Pfam" id="PF12704"/>
    </source>
</evidence>
<evidence type="ECO:0000256" key="1">
    <source>
        <dbReference type="ARBA" id="ARBA00004651"/>
    </source>
</evidence>
<keyword evidence="10" id="KW-1185">Reference proteome</keyword>
<name>A0A931E2T7_9BACT</name>
<dbReference type="Proteomes" id="UP000628448">
    <property type="component" value="Unassembled WGS sequence"/>
</dbReference>
<feature type="transmembrane region" description="Helical" evidence="6">
    <location>
        <begin position="755"/>
        <end position="775"/>
    </location>
</feature>
<dbReference type="InterPro" id="IPR050250">
    <property type="entry name" value="Macrolide_Exporter_MacB"/>
</dbReference>